<dbReference type="Pfam" id="PF12259">
    <property type="entry name" value="Baculo_F"/>
    <property type="match status" value="1"/>
</dbReference>
<evidence type="ECO:0000313" key="3">
    <source>
        <dbReference type="Proteomes" id="UP001152799"/>
    </source>
</evidence>
<dbReference type="EMBL" id="OU892279">
    <property type="protein sequence ID" value="CAG9765634.1"/>
    <property type="molecule type" value="Genomic_DNA"/>
</dbReference>
<gene>
    <name evidence="2" type="ORF">CEUTPL_LOCUS6239</name>
</gene>
<feature type="coiled-coil region" evidence="1">
    <location>
        <begin position="92"/>
        <end position="119"/>
    </location>
</feature>
<sequence length="449" mass="51758">MISNSWSFAQTFNLTPIINQFDSLKIQARRLSFNISSKDNFYIEYTNSLVSLHTLEKRIENLIKQIVPTVGNSNRIKRGLFNPLGSFIKVITGNLDQNAEKIDEKIKLLQENQNKLKSDAINQYSYDKLEVAISFSKLNTLHNSIVNPNELLSEIKNVESHLNPDRLPISPDIKDFNVIFILELPLVEADVYQYFNLHPLPIPTNHNQTFFVNIPHKPYLALSDVKYSYMDQRCEEISPDEYLCQEARTTFIENYLPCEVQLIEYSTNITSCHPLEVQLHAQQITKIIDGKWLVTVPIPLKSSTNCQNLKETVPIFGSYLLEVLVDCKAKIQSTTLESFKPSRLSFKEVNLPILDLSLINHNQSMPYDLSSLDLNIINVKTSKDIKEKLHEQKKKLEEITCFQLTREELHSHKLRVQHFVTLFSELDRPLHFLGTALSAKLIIININFT</sequence>
<reference evidence="2" key="1">
    <citation type="submission" date="2022-01" db="EMBL/GenBank/DDBJ databases">
        <authorList>
            <person name="King R."/>
        </authorList>
    </citation>
    <scope>NUCLEOTIDE SEQUENCE</scope>
</reference>
<keyword evidence="3" id="KW-1185">Reference proteome</keyword>
<organism evidence="2 3">
    <name type="scientific">Ceutorhynchus assimilis</name>
    <name type="common">cabbage seed weevil</name>
    <dbReference type="NCBI Taxonomy" id="467358"/>
    <lineage>
        <taxon>Eukaryota</taxon>
        <taxon>Metazoa</taxon>
        <taxon>Ecdysozoa</taxon>
        <taxon>Arthropoda</taxon>
        <taxon>Hexapoda</taxon>
        <taxon>Insecta</taxon>
        <taxon>Pterygota</taxon>
        <taxon>Neoptera</taxon>
        <taxon>Endopterygota</taxon>
        <taxon>Coleoptera</taxon>
        <taxon>Polyphaga</taxon>
        <taxon>Cucujiformia</taxon>
        <taxon>Curculionidae</taxon>
        <taxon>Ceutorhynchinae</taxon>
        <taxon>Ceutorhynchus</taxon>
    </lineage>
</organism>
<keyword evidence="1" id="KW-0175">Coiled coil</keyword>
<evidence type="ECO:0000256" key="1">
    <source>
        <dbReference type="SAM" id="Coils"/>
    </source>
</evidence>
<protein>
    <submittedName>
        <fullName evidence="2">Uncharacterized protein</fullName>
    </submittedName>
</protein>
<evidence type="ECO:0000313" key="2">
    <source>
        <dbReference type="EMBL" id="CAG9765634.1"/>
    </source>
</evidence>
<dbReference type="AlphaFoldDB" id="A0A9N9MN21"/>
<dbReference type="OrthoDB" id="6778670at2759"/>
<dbReference type="InterPro" id="IPR022048">
    <property type="entry name" value="Envelope_fusion-like"/>
</dbReference>
<accession>A0A9N9MN21</accession>
<dbReference type="Proteomes" id="UP001152799">
    <property type="component" value="Chromosome 3"/>
</dbReference>
<proteinExistence type="predicted"/>
<name>A0A9N9MN21_9CUCU</name>